<comment type="caution">
    <text evidence="1">The sequence shown here is derived from an EMBL/GenBank/DDBJ whole genome shotgun (WGS) entry which is preliminary data.</text>
</comment>
<protein>
    <submittedName>
        <fullName evidence="1">Uncharacterized protein</fullName>
    </submittedName>
</protein>
<dbReference type="Proteomes" id="UP000289738">
    <property type="component" value="Chromosome A08"/>
</dbReference>
<name>A0A445BXJ7_ARAHY</name>
<keyword evidence="2" id="KW-1185">Reference proteome</keyword>
<evidence type="ECO:0000313" key="1">
    <source>
        <dbReference type="EMBL" id="RYR43459.1"/>
    </source>
</evidence>
<sequence>MQKHKAKSKGTCSLSHEDANLETINELQSSLRVRTRGRPKNRLGSKMEKQIANASKKMKALSEVKVIFFKQGLNLFYGGSVLQSNSTQYYGHI</sequence>
<gene>
    <name evidence="1" type="ORF">Ahy_A08g039867</name>
</gene>
<organism evidence="1 2">
    <name type="scientific">Arachis hypogaea</name>
    <name type="common">Peanut</name>
    <dbReference type="NCBI Taxonomy" id="3818"/>
    <lineage>
        <taxon>Eukaryota</taxon>
        <taxon>Viridiplantae</taxon>
        <taxon>Streptophyta</taxon>
        <taxon>Embryophyta</taxon>
        <taxon>Tracheophyta</taxon>
        <taxon>Spermatophyta</taxon>
        <taxon>Magnoliopsida</taxon>
        <taxon>eudicotyledons</taxon>
        <taxon>Gunneridae</taxon>
        <taxon>Pentapetalae</taxon>
        <taxon>rosids</taxon>
        <taxon>fabids</taxon>
        <taxon>Fabales</taxon>
        <taxon>Fabaceae</taxon>
        <taxon>Papilionoideae</taxon>
        <taxon>50 kb inversion clade</taxon>
        <taxon>dalbergioids sensu lato</taxon>
        <taxon>Dalbergieae</taxon>
        <taxon>Pterocarpus clade</taxon>
        <taxon>Arachis</taxon>
    </lineage>
</organism>
<proteinExistence type="predicted"/>
<accession>A0A445BXJ7</accession>
<dbReference type="EMBL" id="SDMP01000008">
    <property type="protein sequence ID" value="RYR43459.1"/>
    <property type="molecule type" value="Genomic_DNA"/>
</dbReference>
<evidence type="ECO:0000313" key="2">
    <source>
        <dbReference type="Proteomes" id="UP000289738"/>
    </source>
</evidence>
<reference evidence="1 2" key="1">
    <citation type="submission" date="2019-01" db="EMBL/GenBank/DDBJ databases">
        <title>Sequencing of cultivated peanut Arachis hypogaea provides insights into genome evolution and oil improvement.</title>
        <authorList>
            <person name="Chen X."/>
        </authorList>
    </citation>
    <scope>NUCLEOTIDE SEQUENCE [LARGE SCALE GENOMIC DNA]</scope>
    <source>
        <strain evidence="2">cv. Fuhuasheng</strain>
        <tissue evidence="1">Leaves</tissue>
    </source>
</reference>
<dbReference type="AlphaFoldDB" id="A0A445BXJ7"/>